<dbReference type="CDD" id="cd06530">
    <property type="entry name" value="S26_SPase_I"/>
    <property type="match status" value="1"/>
</dbReference>
<dbReference type="Proteomes" id="UP000014212">
    <property type="component" value="Unassembled WGS sequence"/>
</dbReference>
<dbReference type="EC" id="3.4.21.89" evidence="4"/>
<evidence type="ECO:0000313" key="6">
    <source>
        <dbReference type="EMBL" id="EOS06471.1"/>
    </source>
</evidence>
<keyword evidence="4" id="KW-0378">Hydrolase</keyword>
<dbReference type="SUPFAM" id="SSF51306">
    <property type="entry name" value="LexA/Signal peptidase"/>
    <property type="match status" value="1"/>
</dbReference>
<feature type="domain" description="Peptidase S26" evidence="5">
    <location>
        <begin position="23"/>
        <end position="144"/>
    </location>
</feature>
<dbReference type="NCBIfam" id="TIGR02227">
    <property type="entry name" value="sigpep_I_bact"/>
    <property type="match status" value="1"/>
</dbReference>
<dbReference type="InterPro" id="IPR019533">
    <property type="entry name" value="Peptidase_S26"/>
</dbReference>
<dbReference type="PANTHER" id="PTHR43390:SF1">
    <property type="entry name" value="CHLOROPLAST PROCESSING PEPTIDASE"/>
    <property type="match status" value="1"/>
</dbReference>
<evidence type="ECO:0000256" key="2">
    <source>
        <dbReference type="ARBA" id="ARBA00019232"/>
    </source>
</evidence>
<dbReference type="Pfam" id="PF10502">
    <property type="entry name" value="Peptidase_S26"/>
    <property type="match status" value="1"/>
</dbReference>
<keyword evidence="4" id="KW-0645">Protease</keyword>
<keyword evidence="4" id="KW-1133">Transmembrane helix</keyword>
<evidence type="ECO:0000259" key="5">
    <source>
        <dbReference type="Pfam" id="PF10502"/>
    </source>
</evidence>
<dbReference type="AlphaFoldDB" id="R9HRM2"/>
<dbReference type="PANTHER" id="PTHR43390">
    <property type="entry name" value="SIGNAL PEPTIDASE I"/>
    <property type="match status" value="1"/>
</dbReference>
<dbReference type="EMBL" id="ASSO01000011">
    <property type="protein sequence ID" value="EOS06471.1"/>
    <property type="molecule type" value="Genomic_DNA"/>
</dbReference>
<dbReference type="Gene3D" id="2.10.109.10">
    <property type="entry name" value="Umud Fragment, subunit A"/>
    <property type="match status" value="1"/>
</dbReference>
<dbReference type="PRINTS" id="PR00727">
    <property type="entry name" value="LEADERPTASE"/>
</dbReference>
<dbReference type="InterPro" id="IPR036286">
    <property type="entry name" value="LexA/Signal_pep-like_sf"/>
</dbReference>
<comment type="similarity">
    <text evidence="1 4">Belongs to the peptidase S26 family.</text>
</comment>
<dbReference type="HOGENOM" id="CLU_128612_0_0_10"/>
<feature type="active site" evidence="3">
    <location>
        <position position="121"/>
    </location>
</feature>
<gene>
    <name evidence="6" type="ORF">C801_03339</name>
</gene>
<feature type="active site" evidence="3">
    <location>
        <position position="47"/>
    </location>
</feature>
<accession>R9HRM2</accession>
<comment type="catalytic activity">
    <reaction evidence="4">
        <text>Cleavage of hydrophobic, N-terminal signal or leader sequences from secreted and periplasmic proteins.</text>
        <dbReference type="EC" id="3.4.21.89"/>
    </reaction>
</comment>
<evidence type="ECO:0000313" key="7">
    <source>
        <dbReference type="Proteomes" id="UP000014212"/>
    </source>
</evidence>
<dbReference type="GO" id="GO:0009003">
    <property type="term" value="F:signal peptidase activity"/>
    <property type="evidence" value="ECO:0007669"/>
    <property type="project" value="UniProtKB-EC"/>
</dbReference>
<dbReference type="GO" id="GO:0004252">
    <property type="term" value="F:serine-type endopeptidase activity"/>
    <property type="evidence" value="ECO:0007669"/>
    <property type="project" value="InterPro"/>
</dbReference>
<dbReference type="GO" id="GO:0006465">
    <property type="term" value="P:signal peptide processing"/>
    <property type="evidence" value="ECO:0007669"/>
    <property type="project" value="InterPro"/>
</dbReference>
<proteinExistence type="inferred from homology"/>
<evidence type="ECO:0000256" key="4">
    <source>
        <dbReference type="RuleBase" id="RU362042"/>
    </source>
</evidence>
<evidence type="ECO:0000256" key="3">
    <source>
        <dbReference type="PIRSR" id="PIRSR600223-1"/>
    </source>
</evidence>
<dbReference type="GO" id="GO:0016020">
    <property type="term" value="C:membrane"/>
    <property type="evidence" value="ECO:0007669"/>
    <property type="project" value="UniProtKB-SubCell"/>
</dbReference>
<organism evidence="6 7">
    <name type="scientific">Bacteroides uniformis dnLKV2</name>
    <dbReference type="NCBI Taxonomy" id="1235787"/>
    <lineage>
        <taxon>Bacteria</taxon>
        <taxon>Pseudomonadati</taxon>
        <taxon>Bacteroidota</taxon>
        <taxon>Bacteroidia</taxon>
        <taxon>Bacteroidales</taxon>
        <taxon>Bacteroidaceae</taxon>
        <taxon>Bacteroides</taxon>
    </lineage>
</organism>
<dbReference type="PATRIC" id="fig|1235787.3.peg.3393"/>
<keyword evidence="4" id="KW-0812">Transmembrane</keyword>
<sequence>MRFRNNLFLRKLLAWGINLVYGLCFVALWGLLAQLLLVTSFKIPSDSMEPSLLAGDYILVDKCSKGARLFDVFAALERKEVKIHRMPGWREFKRNDVLVFNFPYPGSWDSIAFDVMSYYVKRCIAVPGDTLEIKDCHYRVKGHDGYLGNTAAQDKLQKLLDSEEFVNRGIDTVIKSKSF</sequence>
<comment type="subcellular location">
    <subcellularLocation>
        <location evidence="4">Membrane</location>
        <topology evidence="4">Single-pass type II membrane protein</topology>
    </subcellularLocation>
</comment>
<keyword evidence="4" id="KW-0472">Membrane</keyword>
<evidence type="ECO:0000256" key="1">
    <source>
        <dbReference type="ARBA" id="ARBA00009370"/>
    </source>
</evidence>
<dbReference type="RefSeq" id="WP_016274091.1">
    <property type="nucleotide sequence ID" value="NZ_KE159488.1"/>
</dbReference>
<comment type="caution">
    <text evidence="6">The sequence shown here is derived from an EMBL/GenBank/DDBJ whole genome shotgun (WGS) entry which is preliminary data.</text>
</comment>
<protein>
    <recommendedName>
        <fullName evidence="2 4">Signal peptidase I</fullName>
        <ecNumber evidence="4">3.4.21.89</ecNumber>
    </recommendedName>
</protein>
<name>R9HRM2_BACUN</name>
<dbReference type="InterPro" id="IPR000223">
    <property type="entry name" value="Pept_S26A_signal_pept_1"/>
</dbReference>
<reference evidence="6 7" key="1">
    <citation type="submission" date="2013-04" db="EMBL/GenBank/DDBJ databases">
        <title>The Genome Sequence of Bacteroides uniformis dnLKV2.</title>
        <authorList>
            <consortium name="The Broad Institute Genomics Platform"/>
            <consortium name="The Broad Institute Genome Sequencing Center for Infectious Disease"/>
            <person name="Earl A."/>
            <person name="Xavier R."/>
            <person name="Kuhn K."/>
            <person name="Stappenbeck T."/>
            <person name="Walker B."/>
            <person name="Young S."/>
            <person name="Zeng Q."/>
            <person name="Gargeya S."/>
            <person name="Fitzgerald M."/>
            <person name="Haas B."/>
            <person name="Abouelleil A."/>
            <person name="Allen A.W."/>
            <person name="Alvarado L."/>
            <person name="Arachchi H.M."/>
            <person name="Berlin A.M."/>
            <person name="Chapman S.B."/>
            <person name="Gainer-Dewar J."/>
            <person name="Goldberg J."/>
            <person name="Griggs A."/>
            <person name="Gujja S."/>
            <person name="Hansen M."/>
            <person name="Howarth C."/>
            <person name="Imamovic A."/>
            <person name="Ireland A."/>
            <person name="Larimer J."/>
            <person name="McCowan C."/>
            <person name="Murphy C."/>
            <person name="Pearson M."/>
            <person name="Poon T.W."/>
            <person name="Priest M."/>
            <person name="Roberts A."/>
            <person name="Saif S."/>
            <person name="Shea T."/>
            <person name="Sisk P."/>
            <person name="Sykes S."/>
            <person name="Wortman J."/>
            <person name="Nusbaum C."/>
            <person name="Birren B."/>
        </authorList>
    </citation>
    <scope>NUCLEOTIDE SEQUENCE [LARGE SCALE GENOMIC DNA]</scope>
    <source>
        <strain evidence="7">dnLKV2</strain>
    </source>
</reference>
<feature type="transmembrane region" description="Helical" evidence="4">
    <location>
        <begin position="12"/>
        <end position="37"/>
    </location>
</feature>